<proteinExistence type="predicted"/>
<dbReference type="OrthoDB" id="9811239at2"/>
<dbReference type="STRING" id="1335309.GA0116948_101315"/>
<name>A0A1C3ZB65_9BACT</name>
<evidence type="ECO:0000313" key="2">
    <source>
        <dbReference type="EMBL" id="SCB79503.1"/>
    </source>
</evidence>
<gene>
    <name evidence="2" type="ORF">GA0116948_101315</name>
</gene>
<keyword evidence="2" id="KW-0808">Transferase</keyword>
<dbReference type="SUPFAM" id="SSF53756">
    <property type="entry name" value="UDP-Glycosyltransferase/glycogen phosphorylase"/>
    <property type="match status" value="1"/>
</dbReference>
<evidence type="ECO:0000313" key="3">
    <source>
        <dbReference type="Proteomes" id="UP000242818"/>
    </source>
</evidence>
<keyword evidence="3" id="KW-1185">Reference proteome</keyword>
<dbReference type="InterPro" id="IPR001296">
    <property type="entry name" value="Glyco_trans_1"/>
</dbReference>
<dbReference type="PANTHER" id="PTHR12526:SF630">
    <property type="entry name" value="GLYCOSYLTRANSFERASE"/>
    <property type="match status" value="1"/>
</dbReference>
<evidence type="ECO:0000259" key="1">
    <source>
        <dbReference type="Pfam" id="PF00534"/>
    </source>
</evidence>
<dbReference type="CDD" id="cd03820">
    <property type="entry name" value="GT4_AmsD-like"/>
    <property type="match status" value="1"/>
</dbReference>
<dbReference type="PANTHER" id="PTHR12526">
    <property type="entry name" value="GLYCOSYLTRANSFERASE"/>
    <property type="match status" value="1"/>
</dbReference>
<dbReference type="Gene3D" id="3.40.50.2000">
    <property type="entry name" value="Glycogen Phosphorylase B"/>
    <property type="match status" value="2"/>
</dbReference>
<organism evidence="2 3">
    <name type="scientific">Chitinophaga costaii</name>
    <dbReference type="NCBI Taxonomy" id="1335309"/>
    <lineage>
        <taxon>Bacteria</taxon>
        <taxon>Pseudomonadati</taxon>
        <taxon>Bacteroidota</taxon>
        <taxon>Chitinophagia</taxon>
        <taxon>Chitinophagales</taxon>
        <taxon>Chitinophagaceae</taxon>
        <taxon>Chitinophaga</taxon>
    </lineage>
</organism>
<dbReference type="EMBL" id="FMAR01000001">
    <property type="protein sequence ID" value="SCB79503.1"/>
    <property type="molecule type" value="Genomic_DNA"/>
</dbReference>
<sequence length="362" mass="40082">MKILYCIHTLAAPGGMQRVLTVKANYLAAKGYAVHIAVHDEACATPYFLLHNAISVHYLSAPLHQALHQLLHTLRPTIAISMGDDDQYQLWRIKDGSKKILEFHFTRHHVLHLVNGLPNGKLLRLRRIYAWLLMVRQTLCARHYDKLVLLTQGDLALWHTPANAVVIPNPLSFAPTQTAPLNTNIILAAGRFIATKGFDLLIDAFAIVASQYPGWRLHLCGGGQDEAWLREKVAHYGLSAQVSFLPFVNDMQQAMMGAAIYAFPSRYEGFGLALTEAMACGVPCVAFDCPCGPREIIHHEADGLLVPNGDVPAFAAALLRLMAAITLRQQMGAEARVKVQRFAPAQVMQQWEQLFKTLVNAA</sequence>
<dbReference type="AlphaFoldDB" id="A0A1C3ZB65"/>
<dbReference type="GO" id="GO:0016757">
    <property type="term" value="F:glycosyltransferase activity"/>
    <property type="evidence" value="ECO:0007669"/>
    <property type="project" value="InterPro"/>
</dbReference>
<reference evidence="2 3" key="1">
    <citation type="submission" date="2016-08" db="EMBL/GenBank/DDBJ databases">
        <authorList>
            <person name="Seilhamer J.J."/>
        </authorList>
    </citation>
    <scope>NUCLEOTIDE SEQUENCE [LARGE SCALE GENOMIC DNA]</scope>
    <source>
        <strain evidence="2 3">A37T2</strain>
    </source>
</reference>
<dbReference type="Proteomes" id="UP000242818">
    <property type="component" value="Unassembled WGS sequence"/>
</dbReference>
<dbReference type="Pfam" id="PF00534">
    <property type="entry name" value="Glycos_transf_1"/>
    <property type="match status" value="1"/>
</dbReference>
<accession>A0A1C3ZB65</accession>
<protein>
    <submittedName>
        <fullName evidence="2">Glycosyltransferase involved in cell wall bisynthesis</fullName>
    </submittedName>
</protein>
<dbReference type="RefSeq" id="WP_089708315.1">
    <property type="nucleotide sequence ID" value="NZ_FMAR01000001.1"/>
</dbReference>
<feature type="domain" description="Glycosyl transferase family 1" evidence="1">
    <location>
        <begin position="179"/>
        <end position="336"/>
    </location>
</feature>